<evidence type="ECO:0000256" key="5">
    <source>
        <dbReference type="ARBA" id="ARBA00023163"/>
    </source>
</evidence>
<evidence type="ECO:0000259" key="7">
    <source>
        <dbReference type="Pfam" id="PF08281"/>
    </source>
</evidence>
<evidence type="ECO:0000256" key="3">
    <source>
        <dbReference type="ARBA" id="ARBA00023082"/>
    </source>
</evidence>
<evidence type="ECO:0000256" key="4">
    <source>
        <dbReference type="ARBA" id="ARBA00023125"/>
    </source>
</evidence>
<keyword evidence="3" id="KW-0731">Sigma factor</keyword>
<dbReference type="NCBIfam" id="TIGR02937">
    <property type="entry name" value="sigma70-ECF"/>
    <property type="match status" value="1"/>
</dbReference>
<dbReference type="RefSeq" id="WP_211634528.1">
    <property type="nucleotide sequence ID" value="NZ_CP073100.1"/>
</dbReference>
<dbReference type="GO" id="GO:0006352">
    <property type="term" value="P:DNA-templated transcription initiation"/>
    <property type="evidence" value="ECO:0007669"/>
    <property type="project" value="InterPro"/>
</dbReference>
<dbReference type="KEGG" id="lamb:KBB96_09850"/>
<dbReference type="GO" id="GO:0016987">
    <property type="term" value="F:sigma factor activity"/>
    <property type="evidence" value="ECO:0007669"/>
    <property type="project" value="UniProtKB-KW"/>
</dbReference>
<dbReference type="CDD" id="cd06171">
    <property type="entry name" value="Sigma70_r4"/>
    <property type="match status" value="1"/>
</dbReference>
<comment type="similarity">
    <text evidence="1">Belongs to the sigma-70 factor family. ECF subfamily.</text>
</comment>
<keyword evidence="4" id="KW-0238">DNA-binding</keyword>
<dbReference type="GO" id="GO:0003677">
    <property type="term" value="F:DNA binding"/>
    <property type="evidence" value="ECO:0007669"/>
    <property type="project" value="UniProtKB-KW"/>
</dbReference>
<feature type="domain" description="RNA polymerase sigma factor 70 region 4 type 2" evidence="7">
    <location>
        <begin position="126"/>
        <end position="176"/>
    </location>
</feature>
<dbReference type="EMBL" id="CP073100">
    <property type="protein sequence ID" value="QUE53184.1"/>
    <property type="molecule type" value="Genomic_DNA"/>
</dbReference>
<accession>A0A975PGX7</accession>
<dbReference type="InterPro" id="IPR013325">
    <property type="entry name" value="RNA_pol_sigma_r2"/>
</dbReference>
<dbReference type="SUPFAM" id="SSF88659">
    <property type="entry name" value="Sigma3 and sigma4 domains of RNA polymerase sigma factors"/>
    <property type="match status" value="1"/>
</dbReference>
<name>A0A975PGX7_9BACT</name>
<organism evidence="8 9">
    <name type="scientific">Luteolibacter ambystomatis</name>
    <dbReference type="NCBI Taxonomy" id="2824561"/>
    <lineage>
        <taxon>Bacteria</taxon>
        <taxon>Pseudomonadati</taxon>
        <taxon>Verrucomicrobiota</taxon>
        <taxon>Verrucomicrobiia</taxon>
        <taxon>Verrucomicrobiales</taxon>
        <taxon>Verrucomicrobiaceae</taxon>
        <taxon>Luteolibacter</taxon>
    </lineage>
</organism>
<dbReference type="InterPro" id="IPR013249">
    <property type="entry name" value="RNA_pol_sigma70_r4_t2"/>
</dbReference>
<dbReference type="AlphaFoldDB" id="A0A975PGX7"/>
<gene>
    <name evidence="8" type="ORF">KBB96_09850</name>
</gene>
<evidence type="ECO:0000313" key="9">
    <source>
        <dbReference type="Proteomes" id="UP000676169"/>
    </source>
</evidence>
<evidence type="ECO:0000256" key="2">
    <source>
        <dbReference type="ARBA" id="ARBA00023015"/>
    </source>
</evidence>
<sequence length="764" mass="83950">MTSPELKFNDPDFTAYARQRDEAAFRRLVENYVGLVRGTALRTLRAYPHLADDVTQSVFLRLAKKAPYLPVNLNLPVWLHQQAVWLSRDVARSEIRRRNRESTAHHMNEEAPMPAPHLTEILAPLLDAALLLLKPREREAVLLRYFQNSSFQKVGEALGISAGTAQKQVERAVEKLRAHLAGTLKSPLTQTSLIALLLLEGKAHASVPPLLAGAISNHALTSKGGVLSQISSIMTTSTKFILAGAVAGSLIAAAPLLSSNASERSASNPGDHSSRGNDSERAALEKLAPFSLPVPANTGKELLEQVKLILKEPDTERTRTRLEAYLTQLDPGQLATLFTEADTRGSDAIALRLLIPLTKAWAAIDGPGAMRACATATKDLNIGPLDSNMLLARAYPVWLDNHFDDAEQWLLRNQEDPLLEGSLSSMVGDVAKLHAAKSPDGFVAWARQIQGDDLLEAAIKCGVEGTWELGKGEDEQRSTFRNLFDQLRVQNDPDFVHTTIASLLSEGCFGLKGQESSMAADVSRLPHSQDLLWTLLNSDTSATLNGLAEAYPPEQVQAIIQNTLRSLTKIEFTSRSDGRRSNGADPAALAKYLTGQDREDQIAGFANLMLPTADQAGYSPENHRDALRWTALISDETRRGEMTDKILQSLPDGRKQGNRGTYSGRWKPWPPPCPRTCGRRWRHRSAGSESWHILLFLPHEIFFSALQWTSRRRIGLRHGDWDPSPLRSPFKGSSDIGISARRAGGRSTEAAVHRRKDGSSRICG</sequence>
<reference evidence="8" key="1">
    <citation type="submission" date="2021-04" db="EMBL/GenBank/DDBJ databases">
        <title>Luteolibacter sp. 32A isolated from the skin of an Anderson's salamander (Ambystoma andersonii).</title>
        <authorList>
            <person name="Spergser J."/>
            <person name="Busse H.-J."/>
        </authorList>
    </citation>
    <scope>NUCLEOTIDE SEQUENCE</scope>
    <source>
        <strain evidence="8">32A</strain>
    </source>
</reference>
<dbReference type="InterPro" id="IPR014284">
    <property type="entry name" value="RNA_pol_sigma-70_dom"/>
</dbReference>
<proteinExistence type="inferred from homology"/>
<dbReference type="Pfam" id="PF08281">
    <property type="entry name" value="Sigma70_r4_2"/>
    <property type="match status" value="1"/>
</dbReference>
<dbReference type="Gene3D" id="1.10.10.10">
    <property type="entry name" value="Winged helix-like DNA-binding domain superfamily/Winged helix DNA-binding domain"/>
    <property type="match status" value="1"/>
</dbReference>
<keyword evidence="5" id="KW-0804">Transcription</keyword>
<dbReference type="SUPFAM" id="SSF88946">
    <property type="entry name" value="Sigma2 domain of RNA polymerase sigma factors"/>
    <property type="match status" value="1"/>
</dbReference>
<keyword evidence="2" id="KW-0805">Transcription regulation</keyword>
<dbReference type="PANTHER" id="PTHR43133:SF8">
    <property type="entry name" value="RNA POLYMERASE SIGMA FACTOR HI_1459-RELATED"/>
    <property type="match status" value="1"/>
</dbReference>
<dbReference type="Proteomes" id="UP000676169">
    <property type="component" value="Chromosome"/>
</dbReference>
<evidence type="ECO:0000256" key="1">
    <source>
        <dbReference type="ARBA" id="ARBA00010641"/>
    </source>
</evidence>
<dbReference type="Gene3D" id="1.10.1740.10">
    <property type="match status" value="1"/>
</dbReference>
<dbReference type="PANTHER" id="PTHR43133">
    <property type="entry name" value="RNA POLYMERASE ECF-TYPE SIGMA FACTO"/>
    <property type="match status" value="1"/>
</dbReference>
<keyword evidence="9" id="KW-1185">Reference proteome</keyword>
<evidence type="ECO:0000256" key="6">
    <source>
        <dbReference type="SAM" id="MobiDB-lite"/>
    </source>
</evidence>
<dbReference type="InterPro" id="IPR039425">
    <property type="entry name" value="RNA_pol_sigma-70-like"/>
</dbReference>
<dbReference type="InterPro" id="IPR036388">
    <property type="entry name" value="WH-like_DNA-bd_sf"/>
</dbReference>
<feature type="region of interest" description="Disordered" evidence="6">
    <location>
        <begin position="732"/>
        <end position="764"/>
    </location>
</feature>
<protein>
    <submittedName>
        <fullName evidence="8">Sigma-70 family RNA polymerase sigma factor</fullName>
    </submittedName>
</protein>
<dbReference type="InterPro" id="IPR013324">
    <property type="entry name" value="RNA_pol_sigma_r3/r4-like"/>
</dbReference>
<evidence type="ECO:0000313" key="8">
    <source>
        <dbReference type="EMBL" id="QUE53184.1"/>
    </source>
</evidence>